<feature type="domain" description="Bacterial surface antigen (D15)" evidence="5">
    <location>
        <begin position="176"/>
        <end position="514"/>
    </location>
</feature>
<evidence type="ECO:0000256" key="3">
    <source>
        <dbReference type="ARBA" id="ARBA00024013"/>
    </source>
</evidence>
<keyword evidence="2" id="KW-0472">Membrane</keyword>
<name>A0ABD0ZQW8_CARAN</name>
<dbReference type="Pfam" id="PF07244">
    <property type="entry name" value="POTRA"/>
    <property type="match status" value="1"/>
</dbReference>
<keyword evidence="1" id="KW-0934">Plastid</keyword>
<feature type="compositionally biased region" description="Acidic residues" evidence="4">
    <location>
        <begin position="11"/>
        <end position="38"/>
    </location>
</feature>
<dbReference type="EMBL" id="JBANAX010000696">
    <property type="protein sequence ID" value="KAL1197027.1"/>
    <property type="molecule type" value="Genomic_DNA"/>
</dbReference>
<evidence type="ECO:0000259" key="6">
    <source>
        <dbReference type="Pfam" id="PF07244"/>
    </source>
</evidence>
<feature type="domain" description="POTRA" evidence="6">
    <location>
        <begin position="69"/>
        <end position="146"/>
    </location>
</feature>
<feature type="compositionally biased region" description="Basic and acidic residues" evidence="4">
    <location>
        <begin position="1"/>
        <end position="10"/>
    </location>
</feature>
<dbReference type="Gene3D" id="3.10.20.310">
    <property type="entry name" value="membrane protein fhac"/>
    <property type="match status" value="1"/>
</dbReference>
<dbReference type="PANTHER" id="PTHR12815:SF38">
    <property type="entry name" value="OUTER MEMBRANE OMP85 FAMILY PROTEIN"/>
    <property type="match status" value="1"/>
</dbReference>
<dbReference type="Pfam" id="PF01103">
    <property type="entry name" value="Omp85"/>
    <property type="match status" value="1"/>
</dbReference>
<dbReference type="PANTHER" id="PTHR12815">
    <property type="entry name" value="SORTING AND ASSEMBLY MACHINERY SAMM50 PROTEIN FAMILY MEMBER"/>
    <property type="match status" value="1"/>
</dbReference>
<comment type="caution">
    <text evidence="7">The sequence shown here is derived from an EMBL/GenBank/DDBJ whole genome shotgun (WGS) entry which is preliminary data.</text>
</comment>
<dbReference type="InterPro" id="IPR010827">
    <property type="entry name" value="BamA/TamA_POTRA"/>
</dbReference>
<dbReference type="FunFam" id="2.40.160.50:FF:000005">
    <property type="entry name" value="Outer membrane OMP85 family protein"/>
    <property type="match status" value="1"/>
</dbReference>
<protein>
    <recommendedName>
        <fullName evidence="9">Bacterial surface antigen (D15) domain-containing protein</fullName>
    </recommendedName>
</protein>
<keyword evidence="1" id="KW-1002">Plastid outer membrane</keyword>
<gene>
    <name evidence="7" type="ORF">V5N11_024822</name>
</gene>
<accession>A0ABD0ZQW8</accession>
<organism evidence="7 8">
    <name type="scientific">Cardamine amara subsp. amara</name>
    <dbReference type="NCBI Taxonomy" id="228776"/>
    <lineage>
        <taxon>Eukaryota</taxon>
        <taxon>Viridiplantae</taxon>
        <taxon>Streptophyta</taxon>
        <taxon>Embryophyta</taxon>
        <taxon>Tracheophyta</taxon>
        <taxon>Spermatophyta</taxon>
        <taxon>Magnoliopsida</taxon>
        <taxon>eudicotyledons</taxon>
        <taxon>Gunneridae</taxon>
        <taxon>Pentapetalae</taxon>
        <taxon>rosids</taxon>
        <taxon>malvids</taxon>
        <taxon>Brassicales</taxon>
        <taxon>Brassicaceae</taxon>
        <taxon>Cardamineae</taxon>
        <taxon>Cardamine</taxon>
    </lineage>
</organism>
<evidence type="ECO:0000313" key="8">
    <source>
        <dbReference type="Proteomes" id="UP001558713"/>
    </source>
</evidence>
<dbReference type="Proteomes" id="UP001558713">
    <property type="component" value="Unassembled WGS sequence"/>
</dbReference>
<dbReference type="InterPro" id="IPR039910">
    <property type="entry name" value="D15-like"/>
</dbReference>
<evidence type="ECO:0008006" key="9">
    <source>
        <dbReference type="Google" id="ProtNLM"/>
    </source>
</evidence>
<reference evidence="7 8" key="1">
    <citation type="submission" date="2024-04" db="EMBL/GenBank/DDBJ databases">
        <title>Genome assembly C_amara_ONT_v2.</title>
        <authorList>
            <person name="Yant L."/>
            <person name="Moore C."/>
            <person name="Slenker M."/>
        </authorList>
    </citation>
    <scope>NUCLEOTIDE SEQUENCE [LARGE SCALE GENOMIC DNA]</scope>
    <source>
        <tissue evidence="7">Leaf</tissue>
    </source>
</reference>
<dbReference type="AlphaFoldDB" id="A0ABD0ZQW8"/>
<evidence type="ECO:0000313" key="7">
    <source>
        <dbReference type="EMBL" id="KAL1197027.1"/>
    </source>
</evidence>
<dbReference type="Gene3D" id="2.40.160.50">
    <property type="entry name" value="membrane protein fhac: a member of the omp85/tpsb transporter family"/>
    <property type="match status" value="1"/>
</dbReference>
<evidence type="ECO:0000256" key="1">
    <source>
        <dbReference type="ARBA" id="ARBA00022805"/>
    </source>
</evidence>
<comment type="subcellular location">
    <subcellularLocation>
        <location evidence="3">Plastid</location>
        <location evidence="3">Chloroplast outer membrane</location>
    </subcellularLocation>
</comment>
<dbReference type="GO" id="GO:0009707">
    <property type="term" value="C:chloroplast outer membrane"/>
    <property type="evidence" value="ECO:0007669"/>
    <property type="project" value="UniProtKB-SubCell"/>
</dbReference>
<evidence type="ECO:0000256" key="4">
    <source>
        <dbReference type="SAM" id="MobiDB-lite"/>
    </source>
</evidence>
<dbReference type="InterPro" id="IPR000184">
    <property type="entry name" value="Bac_surfAg_D15"/>
</dbReference>
<dbReference type="FunFam" id="3.10.20.310:FF:000016">
    <property type="entry name" value="Outer membrane OMP85 family protein"/>
    <property type="match status" value="1"/>
</dbReference>
<evidence type="ECO:0000256" key="2">
    <source>
        <dbReference type="ARBA" id="ARBA00023136"/>
    </source>
</evidence>
<evidence type="ECO:0000259" key="5">
    <source>
        <dbReference type="Pfam" id="PF01103"/>
    </source>
</evidence>
<feature type="region of interest" description="Disordered" evidence="4">
    <location>
        <begin position="1"/>
        <end position="45"/>
    </location>
</feature>
<proteinExistence type="predicted"/>
<sequence>MANPAEKPDPNPEDEREEVEDINGDEEEEEEYEGEDDVDAKSRTREDAIANRIRAESLFRRMRAAPVPVRVHDVVVKGNAKTKDHVIEAEVEVVRQATTLQELLEASKVANFNLQALDIFDSVNITLDSGPPELPGSTNVVVDVVESKSPITGQIGTFTKAEARSSSLEGSLKFKNIFGYGDIWDGSLAYGCDHTAEVGLGMYLPRFRGRPTPFTSRVYLATQDWLKFSSYKEQALGLSLGLLSSKYHELVYTVAWRNLIDPSQMASRSIRRQLGHNLVSGLKYTFKFDQRNSTLRPTRGYSFISTSQIGGLAPDSRTLRFLRQEIDLRYAVPLGFYRAALNFGVSGGITFPWGSGYKSRASFVPERFFLGGNISPVCSVGGPSALWGFKSRGLGPNEPRRDVQDDQSGETYERDFVGGDAAVTAFADLSFDFPLRWFRDRGIHGHVFACAGNMAEISENKYRNFSAPKFLETFRSSIGAGIVVPTSLFRMELNYCHILKKQEHDRAKSGFFMTFSTS</sequence>
<keyword evidence="8" id="KW-1185">Reference proteome</keyword>